<dbReference type="EMBL" id="GBRH01255472">
    <property type="protein sequence ID" value="JAD42423.1"/>
    <property type="molecule type" value="Transcribed_RNA"/>
</dbReference>
<organism evidence="1">
    <name type="scientific">Arundo donax</name>
    <name type="common">Giant reed</name>
    <name type="synonym">Donax arundinaceus</name>
    <dbReference type="NCBI Taxonomy" id="35708"/>
    <lineage>
        <taxon>Eukaryota</taxon>
        <taxon>Viridiplantae</taxon>
        <taxon>Streptophyta</taxon>
        <taxon>Embryophyta</taxon>
        <taxon>Tracheophyta</taxon>
        <taxon>Spermatophyta</taxon>
        <taxon>Magnoliopsida</taxon>
        <taxon>Liliopsida</taxon>
        <taxon>Poales</taxon>
        <taxon>Poaceae</taxon>
        <taxon>PACMAD clade</taxon>
        <taxon>Arundinoideae</taxon>
        <taxon>Arundineae</taxon>
        <taxon>Arundo</taxon>
    </lineage>
</organism>
<reference evidence="1" key="1">
    <citation type="submission" date="2014-09" db="EMBL/GenBank/DDBJ databases">
        <authorList>
            <person name="Magalhaes I.L.F."/>
            <person name="Oliveira U."/>
            <person name="Santos F.R."/>
            <person name="Vidigal T.H.D.A."/>
            <person name="Brescovit A.D."/>
            <person name="Santos A.J."/>
        </authorList>
    </citation>
    <scope>NUCLEOTIDE SEQUENCE</scope>
    <source>
        <tissue evidence="1">Shoot tissue taken approximately 20 cm above the soil surface</tissue>
    </source>
</reference>
<evidence type="ECO:0000313" key="1">
    <source>
        <dbReference type="EMBL" id="JAD42423.1"/>
    </source>
</evidence>
<proteinExistence type="predicted"/>
<accession>A0A0A8ZXF6</accession>
<protein>
    <submittedName>
        <fullName evidence="1">Uncharacterized protein</fullName>
    </submittedName>
</protein>
<sequence>MLQRTVWMLTWEMRRKFPKQRVQLLVRRRCPTAIAVPSPLFDLVAA</sequence>
<reference evidence="1" key="2">
    <citation type="journal article" date="2015" name="Data Brief">
        <title>Shoot transcriptome of the giant reed, Arundo donax.</title>
        <authorList>
            <person name="Barrero R.A."/>
            <person name="Guerrero F.D."/>
            <person name="Moolhuijzen P."/>
            <person name="Goolsby J.A."/>
            <person name="Tidwell J."/>
            <person name="Bellgard S.E."/>
            <person name="Bellgard M.I."/>
        </authorList>
    </citation>
    <scope>NUCLEOTIDE SEQUENCE</scope>
    <source>
        <tissue evidence="1">Shoot tissue taken approximately 20 cm above the soil surface</tissue>
    </source>
</reference>
<dbReference type="AlphaFoldDB" id="A0A0A8ZXF6"/>
<name>A0A0A8ZXF6_ARUDO</name>